<organism evidence="3 4">
    <name type="scientific">Porites evermanni</name>
    <dbReference type="NCBI Taxonomy" id="104178"/>
    <lineage>
        <taxon>Eukaryota</taxon>
        <taxon>Metazoa</taxon>
        <taxon>Cnidaria</taxon>
        <taxon>Anthozoa</taxon>
        <taxon>Hexacorallia</taxon>
        <taxon>Scleractinia</taxon>
        <taxon>Fungiina</taxon>
        <taxon>Poritidae</taxon>
        <taxon>Porites</taxon>
    </lineage>
</organism>
<dbReference type="InterPro" id="IPR003609">
    <property type="entry name" value="Pan_app"/>
</dbReference>
<feature type="domain" description="Apple" evidence="2">
    <location>
        <begin position="268"/>
        <end position="341"/>
    </location>
</feature>
<evidence type="ECO:0000313" key="4">
    <source>
        <dbReference type="Proteomes" id="UP001159427"/>
    </source>
</evidence>
<evidence type="ECO:0000256" key="1">
    <source>
        <dbReference type="SAM" id="SignalP"/>
    </source>
</evidence>
<dbReference type="Pfam" id="PF00024">
    <property type="entry name" value="PAN_1"/>
    <property type="match status" value="1"/>
</dbReference>
<dbReference type="Gene3D" id="3.50.4.10">
    <property type="entry name" value="Hepatocyte Growth Factor"/>
    <property type="match status" value="1"/>
</dbReference>
<protein>
    <recommendedName>
        <fullName evidence="2">Apple domain-containing protein</fullName>
    </recommendedName>
</protein>
<reference evidence="3 4" key="1">
    <citation type="submission" date="2022-05" db="EMBL/GenBank/DDBJ databases">
        <authorList>
            <consortium name="Genoscope - CEA"/>
            <person name="William W."/>
        </authorList>
    </citation>
    <scope>NUCLEOTIDE SEQUENCE [LARGE SCALE GENOMIC DNA]</scope>
</reference>
<evidence type="ECO:0000313" key="3">
    <source>
        <dbReference type="EMBL" id="CAH3146538.1"/>
    </source>
</evidence>
<feature type="chain" id="PRO_5045980336" description="Apple domain-containing protein" evidence="1">
    <location>
        <begin position="20"/>
        <end position="344"/>
    </location>
</feature>
<accession>A0ABN8PRB0</accession>
<dbReference type="Proteomes" id="UP001159427">
    <property type="component" value="Unassembled WGS sequence"/>
</dbReference>
<sequence length="344" mass="39003">MSSLVIEILSFWSFWNAFSFSYGVPLYEPVGCFLDSGISPHPMPLLLKNFRPQMKWDDITAVIDWCARLAHDRSLSYFGLQNYGECWSGETAGQTYSRDGRAENCKSGVGLSQSTYFVYKFFDYGDKVPGCKEKWKAHNNFCFSVLTNDTLTTSEMKDVCTENKGELVYAMNKRSFHLAERFLYTMQLNAETNSSHRVVLGPANASSFATLPVSHSSVYSVATHTCAYSDSSQLKVEPCDANNYGYLCMTLRETDPVVGKLAQLGTDTAIPGHVIKKMLVDDVIACACECLRYLNCLSVNYEYKPTGDRDFPMLGRICELNDETKKDVHLHRRDGYKYYERFNI</sequence>
<keyword evidence="4" id="KW-1185">Reference proteome</keyword>
<gene>
    <name evidence="3" type="ORF">PEVE_00043976</name>
</gene>
<feature type="signal peptide" evidence="1">
    <location>
        <begin position="1"/>
        <end position="19"/>
    </location>
</feature>
<name>A0ABN8PRB0_9CNID</name>
<dbReference type="Gene3D" id="3.10.100.10">
    <property type="entry name" value="Mannose-Binding Protein A, subunit A"/>
    <property type="match status" value="1"/>
</dbReference>
<comment type="caution">
    <text evidence="3">The sequence shown here is derived from an EMBL/GenBank/DDBJ whole genome shotgun (WGS) entry which is preliminary data.</text>
</comment>
<dbReference type="InterPro" id="IPR016186">
    <property type="entry name" value="C-type_lectin-like/link_sf"/>
</dbReference>
<dbReference type="EMBL" id="CALNXI010000913">
    <property type="protein sequence ID" value="CAH3146538.1"/>
    <property type="molecule type" value="Genomic_DNA"/>
</dbReference>
<evidence type="ECO:0000259" key="2">
    <source>
        <dbReference type="Pfam" id="PF00024"/>
    </source>
</evidence>
<proteinExistence type="predicted"/>
<keyword evidence="1" id="KW-0732">Signal</keyword>